<name>A0A9X2FT05_9LACO</name>
<dbReference type="RefSeq" id="WP_253362179.1">
    <property type="nucleotide sequence ID" value="NZ_JAIULA010000034.1"/>
</dbReference>
<dbReference type="PROSITE" id="PS51464">
    <property type="entry name" value="SIS"/>
    <property type="match status" value="1"/>
</dbReference>
<evidence type="ECO:0000256" key="3">
    <source>
        <dbReference type="ARBA" id="ARBA00023122"/>
    </source>
</evidence>
<protein>
    <submittedName>
        <fullName evidence="5">SIS domain-containing protein</fullName>
    </submittedName>
</protein>
<dbReference type="GO" id="GO:1901135">
    <property type="term" value="P:carbohydrate derivative metabolic process"/>
    <property type="evidence" value="ECO:0007669"/>
    <property type="project" value="InterPro"/>
</dbReference>
<dbReference type="Pfam" id="PF01380">
    <property type="entry name" value="SIS"/>
    <property type="match status" value="1"/>
</dbReference>
<dbReference type="PANTHER" id="PTHR42745:SF1">
    <property type="entry name" value="ARABINOSE 5-PHOSPHATE ISOMERASE KDSD"/>
    <property type="match status" value="1"/>
</dbReference>
<dbReference type="InterPro" id="IPR004800">
    <property type="entry name" value="KdsD/KpsF-type"/>
</dbReference>
<dbReference type="InterPro" id="IPR046348">
    <property type="entry name" value="SIS_dom_sf"/>
</dbReference>
<dbReference type="InterPro" id="IPR050986">
    <property type="entry name" value="GutQ/KpsF_isomerases"/>
</dbReference>
<evidence type="ECO:0000313" key="6">
    <source>
        <dbReference type="Proteomes" id="UP001139006"/>
    </source>
</evidence>
<keyword evidence="6" id="KW-1185">Reference proteome</keyword>
<accession>A0A9X2FT05</accession>
<gene>
    <name evidence="5" type="ORF">LB941_11815</name>
</gene>
<dbReference type="Gene3D" id="3.40.50.10490">
    <property type="entry name" value="Glucose-6-phosphate isomerase like protein, domain 1"/>
    <property type="match status" value="1"/>
</dbReference>
<dbReference type="NCBIfam" id="TIGR00393">
    <property type="entry name" value="kpsF"/>
    <property type="match status" value="1"/>
</dbReference>
<dbReference type="GO" id="GO:0005975">
    <property type="term" value="P:carbohydrate metabolic process"/>
    <property type="evidence" value="ECO:0007669"/>
    <property type="project" value="InterPro"/>
</dbReference>
<keyword evidence="3" id="KW-0129">CBS domain</keyword>
<dbReference type="InterPro" id="IPR035474">
    <property type="entry name" value="SIS_Kpsf"/>
</dbReference>
<dbReference type="FunFam" id="3.40.50.10490:FF:000011">
    <property type="entry name" value="Arabinose 5-phosphate isomerase"/>
    <property type="match status" value="1"/>
</dbReference>
<evidence type="ECO:0000256" key="2">
    <source>
        <dbReference type="ARBA" id="ARBA00022737"/>
    </source>
</evidence>
<comment type="caution">
    <text evidence="5">The sequence shown here is derived from an EMBL/GenBank/DDBJ whole genome shotgun (WGS) entry which is preliminary data.</text>
</comment>
<proteinExistence type="inferred from homology"/>
<dbReference type="InterPro" id="IPR001347">
    <property type="entry name" value="SIS_dom"/>
</dbReference>
<sequence length="200" mass="21191">MSETLDLIHTTIQKEIKSLTKINCSIPPEYETVVSTLKKINGKVIFMGIGKSGHIGKKLASTFSSTGTPAFFIHASESMHGDLGMIEKNDVVILISNSGETSEILAPLDSIKLIGTTTIAMTGNSNSTLAKKCDFLIPVHVEYEADSLNLAPTSSSTACLVVGDALACTLSSLKGFTKKDFAVFHPGGSLGKKLLSDKNI</sequence>
<evidence type="ECO:0000259" key="4">
    <source>
        <dbReference type="PROSITE" id="PS51464"/>
    </source>
</evidence>
<evidence type="ECO:0000313" key="5">
    <source>
        <dbReference type="EMBL" id="MCP0888018.1"/>
    </source>
</evidence>
<reference evidence="5 6" key="1">
    <citation type="journal article" date="2023" name="Int. J. Syst. Evol. Microbiol.">
        <title>Ligilactobacillus ubinensis sp. nov., a novel species isolated from the wild ferment of a durian fruit (Durio zibethinus).</title>
        <authorList>
            <person name="Heng Y.C."/>
            <person name="Menon N."/>
            <person name="Chen B."/>
            <person name="Loo B.Z.L."/>
            <person name="Wong G.W.J."/>
            <person name="Lim A.C.H."/>
            <person name="Silvaraju S."/>
            <person name="Kittelmann S."/>
        </authorList>
    </citation>
    <scope>NUCLEOTIDE SEQUENCE [LARGE SCALE GENOMIC DNA]</scope>
    <source>
        <strain evidence="5 6">WILCCON 0076</strain>
    </source>
</reference>
<comment type="similarity">
    <text evidence="1">Belongs to the SIS family. GutQ/KpsF subfamily.</text>
</comment>
<dbReference type="SUPFAM" id="SSF53697">
    <property type="entry name" value="SIS domain"/>
    <property type="match status" value="1"/>
</dbReference>
<organism evidence="5 6">
    <name type="scientific">Ligilactobacillus ubinensis</name>
    <dbReference type="NCBI Taxonomy" id="2876789"/>
    <lineage>
        <taxon>Bacteria</taxon>
        <taxon>Bacillati</taxon>
        <taxon>Bacillota</taxon>
        <taxon>Bacilli</taxon>
        <taxon>Lactobacillales</taxon>
        <taxon>Lactobacillaceae</taxon>
        <taxon>Ligilactobacillus</taxon>
    </lineage>
</organism>
<feature type="domain" description="SIS" evidence="4">
    <location>
        <begin position="33"/>
        <end position="176"/>
    </location>
</feature>
<dbReference type="AlphaFoldDB" id="A0A9X2FT05"/>
<dbReference type="CDD" id="cd05014">
    <property type="entry name" value="SIS_Kpsf"/>
    <property type="match status" value="1"/>
</dbReference>
<dbReference type="GO" id="GO:0019146">
    <property type="term" value="F:arabinose-5-phosphate isomerase activity"/>
    <property type="evidence" value="ECO:0007669"/>
    <property type="project" value="UniProtKB-ARBA"/>
</dbReference>
<dbReference type="Proteomes" id="UP001139006">
    <property type="component" value="Unassembled WGS sequence"/>
</dbReference>
<dbReference type="EMBL" id="JAIULA010000034">
    <property type="protein sequence ID" value="MCP0888018.1"/>
    <property type="molecule type" value="Genomic_DNA"/>
</dbReference>
<evidence type="ECO:0000256" key="1">
    <source>
        <dbReference type="ARBA" id="ARBA00008165"/>
    </source>
</evidence>
<dbReference type="GO" id="GO:0097367">
    <property type="term" value="F:carbohydrate derivative binding"/>
    <property type="evidence" value="ECO:0007669"/>
    <property type="project" value="InterPro"/>
</dbReference>
<dbReference type="PANTHER" id="PTHR42745">
    <property type="match status" value="1"/>
</dbReference>
<keyword evidence="2" id="KW-0677">Repeat</keyword>